<reference evidence="2" key="1">
    <citation type="submission" date="2017-09" db="EMBL/GenBank/DDBJ databases">
        <authorList>
            <person name="Varghese N."/>
            <person name="Submissions S."/>
        </authorList>
    </citation>
    <scope>NUCLEOTIDE SEQUENCE [LARGE SCALE GENOMIC DNA]</scope>
    <source>
        <strain evidence="2">CGMCC 4.6857</strain>
    </source>
</reference>
<sequence>MRRFLVVALLLSGVAGCSFEEAICSSGEYPVAAVDSLTGRACVPDGDPVPEGYVRFPQGKEPRHVGDEWDKYWESHKLDQRGNEIE</sequence>
<dbReference type="OrthoDB" id="4315065at2"/>
<accession>A0A285KHV7</accession>
<dbReference type="PROSITE" id="PS51257">
    <property type="entry name" value="PROKAR_LIPOPROTEIN"/>
    <property type="match status" value="1"/>
</dbReference>
<keyword evidence="2" id="KW-1185">Reference proteome</keyword>
<evidence type="ECO:0000313" key="2">
    <source>
        <dbReference type="Proteomes" id="UP000219612"/>
    </source>
</evidence>
<evidence type="ECO:0008006" key="3">
    <source>
        <dbReference type="Google" id="ProtNLM"/>
    </source>
</evidence>
<name>A0A285KHV7_9ACTN</name>
<dbReference type="RefSeq" id="WP_097328730.1">
    <property type="nucleotide sequence ID" value="NZ_OBDY01000042.1"/>
</dbReference>
<evidence type="ECO:0000313" key="1">
    <source>
        <dbReference type="EMBL" id="SNY72198.1"/>
    </source>
</evidence>
<organism evidence="1 2">
    <name type="scientific">Paractinoplanes atraurantiacus</name>
    <dbReference type="NCBI Taxonomy" id="1036182"/>
    <lineage>
        <taxon>Bacteria</taxon>
        <taxon>Bacillati</taxon>
        <taxon>Actinomycetota</taxon>
        <taxon>Actinomycetes</taxon>
        <taxon>Micromonosporales</taxon>
        <taxon>Micromonosporaceae</taxon>
        <taxon>Paractinoplanes</taxon>
    </lineage>
</organism>
<dbReference type="NCBIfam" id="NF046120">
    <property type="entry name" value="lipo_SCO0607"/>
    <property type="match status" value="1"/>
</dbReference>
<dbReference type="EMBL" id="OBDY01000042">
    <property type="protein sequence ID" value="SNY72198.1"/>
    <property type="molecule type" value="Genomic_DNA"/>
</dbReference>
<dbReference type="AlphaFoldDB" id="A0A285KHV7"/>
<dbReference type="InterPro" id="IPR058119">
    <property type="entry name" value="SCO0607-like"/>
</dbReference>
<proteinExistence type="predicted"/>
<gene>
    <name evidence="1" type="ORF">SAMN05421748_1425</name>
</gene>
<protein>
    <recommendedName>
        <fullName evidence="3">Lipoprotein</fullName>
    </recommendedName>
</protein>
<dbReference type="Proteomes" id="UP000219612">
    <property type="component" value="Unassembled WGS sequence"/>
</dbReference>